<feature type="domain" description="Neuregulin 2 N-terminal" evidence="2">
    <location>
        <begin position="34"/>
        <end position="122"/>
    </location>
</feature>
<reference evidence="4" key="1">
    <citation type="journal article" date="2002" name="Science">
        <title>The draft genome of Ciona intestinalis: insights into chordate and vertebrate origins.</title>
        <authorList>
            <person name="Dehal P."/>
            <person name="Satou Y."/>
            <person name="Campbell R.K."/>
            <person name="Chapman J."/>
            <person name="Degnan B."/>
            <person name="De Tomaso A."/>
            <person name="Davidson B."/>
            <person name="Di Gregorio A."/>
            <person name="Gelpke M."/>
            <person name="Goodstein D.M."/>
            <person name="Harafuji N."/>
            <person name="Hastings K.E."/>
            <person name="Ho I."/>
            <person name="Hotta K."/>
            <person name="Huang W."/>
            <person name="Kawashima T."/>
            <person name="Lemaire P."/>
            <person name="Martinez D."/>
            <person name="Meinertzhagen I.A."/>
            <person name="Necula S."/>
            <person name="Nonaka M."/>
            <person name="Putnam N."/>
            <person name="Rash S."/>
            <person name="Saiga H."/>
            <person name="Satake M."/>
            <person name="Terry A."/>
            <person name="Yamada L."/>
            <person name="Wang H.G."/>
            <person name="Awazu S."/>
            <person name="Azumi K."/>
            <person name="Boore J."/>
            <person name="Branno M."/>
            <person name="Chin-Bow S."/>
            <person name="DeSantis R."/>
            <person name="Doyle S."/>
            <person name="Francino P."/>
            <person name="Keys D.N."/>
            <person name="Haga S."/>
            <person name="Hayashi H."/>
            <person name="Hino K."/>
            <person name="Imai K.S."/>
            <person name="Inaba K."/>
            <person name="Kano S."/>
            <person name="Kobayashi K."/>
            <person name="Kobayashi M."/>
            <person name="Lee B.I."/>
            <person name="Makabe K.W."/>
            <person name="Manohar C."/>
            <person name="Matassi G."/>
            <person name="Medina M."/>
            <person name="Mochizuki Y."/>
            <person name="Mount S."/>
            <person name="Morishita T."/>
            <person name="Miura S."/>
            <person name="Nakayama A."/>
            <person name="Nishizaka S."/>
            <person name="Nomoto H."/>
            <person name="Ohta F."/>
            <person name="Oishi K."/>
            <person name="Rigoutsos I."/>
            <person name="Sano M."/>
            <person name="Sasaki A."/>
            <person name="Sasakura Y."/>
            <person name="Shoguchi E."/>
            <person name="Shin-i T."/>
            <person name="Spagnuolo A."/>
            <person name="Stainier D."/>
            <person name="Suzuki M.M."/>
            <person name="Tassy O."/>
            <person name="Takatori N."/>
            <person name="Tokuoka M."/>
            <person name="Yagi K."/>
            <person name="Yoshizaki F."/>
            <person name="Wada S."/>
            <person name="Zhang C."/>
            <person name="Hyatt P.D."/>
            <person name="Larimer F."/>
            <person name="Detter C."/>
            <person name="Doggett N."/>
            <person name="Glavina T."/>
            <person name="Hawkins T."/>
            <person name="Richardson P."/>
            <person name="Lucas S."/>
            <person name="Kohara Y."/>
            <person name="Levine M."/>
            <person name="Satoh N."/>
            <person name="Rokhsar D.S."/>
        </authorList>
    </citation>
    <scope>NUCLEOTIDE SEQUENCE [LARGE SCALE GENOMIC DNA]</scope>
</reference>
<evidence type="ECO:0000259" key="2">
    <source>
        <dbReference type="Pfam" id="PF25518"/>
    </source>
</evidence>
<evidence type="ECO:0000256" key="1">
    <source>
        <dbReference type="SAM" id="SignalP"/>
    </source>
</evidence>
<protein>
    <recommendedName>
        <fullName evidence="2">Neuregulin 2 N-terminal domain-containing protein</fullName>
    </recommendedName>
</protein>
<keyword evidence="4" id="KW-1185">Reference proteome</keyword>
<name>F6W7A6_CIOIN</name>
<dbReference type="HOGENOM" id="CLU_1590123_0_0_1"/>
<evidence type="ECO:0000313" key="4">
    <source>
        <dbReference type="Proteomes" id="UP000008144"/>
    </source>
</evidence>
<keyword evidence="1" id="KW-0732">Signal</keyword>
<reference evidence="3" key="4">
    <citation type="submission" date="2025-09" db="UniProtKB">
        <authorList>
            <consortium name="Ensembl"/>
        </authorList>
    </citation>
    <scope>IDENTIFICATION</scope>
</reference>
<sequence>MIRLIFTFVLLAFITPSSKTCIVPERGTRFGDLGKRSDVVLRAVVNRTIATQASANRYEAVFHVTGLFPSKSGGFQRGERITVGPFGPAPRCTPVEVGSQYILFLRRNPEGTGFRYRLRYNPIASSRRTVFFFGRLLAGKITGRHFMVSGCRELARPRNGKVQCTYGR</sequence>
<dbReference type="AlphaFoldDB" id="F6W7A6"/>
<dbReference type="InterPro" id="IPR057909">
    <property type="entry name" value="NRG2_N"/>
</dbReference>
<proteinExistence type="predicted"/>
<organism evidence="3 4">
    <name type="scientific">Ciona intestinalis</name>
    <name type="common">Transparent sea squirt</name>
    <name type="synonym">Ascidia intestinalis</name>
    <dbReference type="NCBI Taxonomy" id="7719"/>
    <lineage>
        <taxon>Eukaryota</taxon>
        <taxon>Metazoa</taxon>
        <taxon>Chordata</taxon>
        <taxon>Tunicata</taxon>
        <taxon>Ascidiacea</taxon>
        <taxon>Phlebobranchia</taxon>
        <taxon>Cionidae</taxon>
        <taxon>Ciona</taxon>
    </lineage>
</organism>
<reference evidence="3" key="3">
    <citation type="submission" date="2025-08" db="UniProtKB">
        <authorList>
            <consortium name="Ensembl"/>
        </authorList>
    </citation>
    <scope>IDENTIFICATION</scope>
</reference>
<feature type="signal peptide" evidence="1">
    <location>
        <begin position="1"/>
        <end position="20"/>
    </location>
</feature>
<dbReference type="Proteomes" id="UP000008144">
    <property type="component" value="Chromosome 8"/>
</dbReference>
<dbReference type="Ensembl" id="ENSCINT00000014800.3">
    <property type="protein sequence ID" value="ENSCINP00000014800.3"/>
    <property type="gene ID" value="ENSCING00000007215.3"/>
</dbReference>
<evidence type="ECO:0000313" key="3">
    <source>
        <dbReference type="Ensembl" id="ENSCINP00000014800.3"/>
    </source>
</evidence>
<feature type="chain" id="PRO_5003344257" description="Neuregulin 2 N-terminal domain-containing protein" evidence="1">
    <location>
        <begin position="21"/>
        <end position="168"/>
    </location>
</feature>
<dbReference type="InParanoid" id="F6W7A6"/>
<dbReference type="Pfam" id="PF25518">
    <property type="entry name" value="NRG2_N"/>
    <property type="match status" value="1"/>
</dbReference>
<reference evidence="3" key="2">
    <citation type="journal article" date="2008" name="Genome Biol.">
        <title>Improved genome assembly and evidence-based global gene model set for the chordate Ciona intestinalis: new insight into intron and operon populations.</title>
        <authorList>
            <person name="Satou Y."/>
            <person name="Mineta K."/>
            <person name="Ogasawara M."/>
            <person name="Sasakura Y."/>
            <person name="Shoguchi E."/>
            <person name="Ueno K."/>
            <person name="Yamada L."/>
            <person name="Matsumoto J."/>
            <person name="Wasserscheid J."/>
            <person name="Dewar K."/>
            <person name="Wiley G.B."/>
            <person name="Macmil S.L."/>
            <person name="Roe B.A."/>
            <person name="Zeller R.W."/>
            <person name="Hastings K.E."/>
            <person name="Lemaire P."/>
            <person name="Lindquist E."/>
            <person name="Endo T."/>
            <person name="Hotta K."/>
            <person name="Inaba K."/>
        </authorList>
    </citation>
    <scope>NUCLEOTIDE SEQUENCE [LARGE SCALE GENOMIC DNA]</scope>
    <source>
        <strain evidence="3">wild type</strain>
    </source>
</reference>
<accession>F6W7A6</accession>
<dbReference type="EMBL" id="EAAA01002696">
    <property type="status" value="NOT_ANNOTATED_CDS"/>
    <property type="molecule type" value="Genomic_DNA"/>
</dbReference>